<feature type="region of interest" description="Disordered" evidence="1">
    <location>
        <begin position="243"/>
        <end position="265"/>
    </location>
</feature>
<protein>
    <recommendedName>
        <fullName evidence="2">DUF7918 domain-containing protein</fullName>
    </recommendedName>
</protein>
<reference evidence="3" key="1">
    <citation type="submission" date="2023-03" db="EMBL/GenBank/DDBJ databases">
        <title>Massive genome expansion in bonnet fungi (Mycena s.s.) driven by repeated elements and novel gene families across ecological guilds.</title>
        <authorList>
            <consortium name="Lawrence Berkeley National Laboratory"/>
            <person name="Harder C.B."/>
            <person name="Miyauchi S."/>
            <person name="Viragh M."/>
            <person name="Kuo A."/>
            <person name="Thoen E."/>
            <person name="Andreopoulos B."/>
            <person name="Lu D."/>
            <person name="Skrede I."/>
            <person name="Drula E."/>
            <person name="Henrissat B."/>
            <person name="Morin E."/>
            <person name="Kohler A."/>
            <person name="Barry K."/>
            <person name="LaButti K."/>
            <person name="Morin E."/>
            <person name="Salamov A."/>
            <person name="Lipzen A."/>
            <person name="Mereny Z."/>
            <person name="Hegedus B."/>
            <person name="Baldrian P."/>
            <person name="Stursova M."/>
            <person name="Weitz H."/>
            <person name="Taylor A."/>
            <person name="Grigoriev I.V."/>
            <person name="Nagy L.G."/>
            <person name="Martin F."/>
            <person name="Kauserud H."/>
        </authorList>
    </citation>
    <scope>NUCLEOTIDE SEQUENCE</scope>
    <source>
        <strain evidence="3">9144</strain>
    </source>
</reference>
<accession>A0AAD6VH49</accession>
<dbReference type="PANTHER" id="PTHR36223">
    <property type="entry name" value="BETA-LACTAMASE-TYPE TRANSPEPTIDASE FOLD DOMAIN CONTAINING PROTEIN"/>
    <property type="match status" value="1"/>
</dbReference>
<evidence type="ECO:0000313" key="3">
    <source>
        <dbReference type="EMBL" id="KAJ7212927.1"/>
    </source>
</evidence>
<evidence type="ECO:0000259" key="2">
    <source>
        <dbReference type="Pfam" id="PF25534"/>
    </source>
</evidence>
<keyword evidence="4" id="KW-1185">Reference proteome</keyword>
<evidence type="ECO:0000256" key="1">
    <source>
        <dbReference type="SAM" id="MobiDB-lite"/>
    </source>
</evidence>
<dbReference type="EMBL" id="JARJCW010000022">
    <property type="protein sequence ID" value="KAJ7212927.1"/>
    <property type="molecule type" value="Genomic_DNA"/>
</dbReference>
<dbReference type="AlphaFoldDB" id="A0AAD6VH49"/>
<dbReference type="Proteomes" id="UP001219525">
    <property type="component" value="Unassembled WGS sequence"/>
</dbReference>
<proteinExistence type="predicted"/>
<dbReference type="PANTHER" id="PTHR36223:SF1">
    <property type="entry name" value="TRANSCRIPTION ELONGATION FACTOR EAF N-TERMINAL DOMAIN-CONTAINING PROTEIN"/>
    <property type="match status" value="1"/>
</dbReference>
<comment type="caution">
    <text evidence="3">The sequence shown here is derived from an EMBL/GenBank/DDBJ whole genome shotgun (WGS) entry which is preliminary data.</text>
</comment>
<evidence type="ECO:0000313" key="4">
    <source>
        <dbReference type="Proteomes" id="UP001219525"/>
    </source>
</evidence>
<dbReference type="Pfam" id="PF25534">
    <property type="entry name" value="DUF7918"/>
    <property type="match status" value="1"/>
</dbReference>
<sequence length="294" mass="32453">MLLWREFTAWVTIDGQEATEYGIETSEDQKTVTCWIASELGKTFSVHWRNASYPHDTAGYVKMDGSSCGGIVLYRQSVPRTVEKNGVSDGFTVRPFMFSSLELTDDDALLGSSSSYQDLGIIELMIVPVQVTQRGVPGVNRSLAQLKIHERSKKAVTQQISLAESKIIPNPAPLVRARSAGPGLVKFYFKYRPMDVLRANGIVPYAPELKTKTPVDPPRASTSGANGLMDMKGEKFLRDKLNAGGAKVESKDNKPVKKRESGDVIDLTQESSRSKKLKLEGKRPFIKGEIIDLT</sequence>
<name>A0AAD6VH49_9AGAR</name>
<gene>
    <name evidence="3" type="ORF">GGX14DRAFT_445667</name>
</gene>
<organism evidence="3 4">
    <name type="scientific">Mycena pura</name>
    <dbReference type="NCBI Taxonomy" id="153505"/>
    <lineage>
        <taxon>Eukaryota</taxon>
        <taxon>Fungi</taxon>
        <taxon>Dikarya</taxon>
        <taxon>Basidiomycota</taxon>
        <taxon>Agaricomycotina</taxon>
        <taxon>Agaricomycetes</taxon>
        <taxon>Agaricomycetidae</taxon>
        <taxon>Agaricales</taxon>
        <taxon>Marasmiineae</taxon>
        <taxon>Mycenaceae</taxon>
        <taxon>Mycena</taxon>
    </lineage>
</organism>
<feature type="domain" description="DUF7918" evidence="2">
    <location>
        <begin position="9"/>
        <end position="205"/>
    </location>
</feature>
<feature type="compositionally biased region" description="Basic and acidic residues" evidence="1">
    <location>
        <begin position="248"/>
        <end position="262"/>
    </location>
</feature>
<dbReference type="InterPro" id="IPR057678">
    <property type="entry name" value="DUF7918"/>
</dbReference>